<evidence type="ECO:0000256" key="5">
    <source>
        <dbReference type="ARBA" id="ARBA00023136"/>
    </source>
</evidence>
<dbReference type="Gene3D" id="2.60.120.10">
    <property type="entry name" value="Jelly Rolls"/>
    <property type="match status" value="1"/>
</dbReference>
<dbReference type="GO" id="GO:0051146">
    <property type="term" value="P:striated muscle cell differentiation"/>
    <property type="evidence" value="ECO:0007669"/>
    <property type="project" value="TreeGrafter"/>
</dbReference>
<evidence type="ECO:0000313" key="9">
    <source>
        <dbReference type="Proteomes" id="UP001162480"/>
    </source>
</evidence>
<dbReference type="AlphaFoldDB" id="A0AA36FFR8"/>
<evidence type="ECO:0000259" key="7">
    <source>
        <dbReference type="Pfam" id="PF04831"/>
    </source>
</evidence>
<keyword evidence="9" id="KW-1185">Reference proteome</keyword>
<reference evidence="8" key="1">
    <citation type="submission" date="2023-08" db="EMBL/GenBank/DDBJ databases">
        <authorList>
            <person name="Alioto T."/>
            <person name="Alioto T."/>
            <person name="Gomez Garrido J."/>
        </authorList>
    </citation>
    <scope>NUCLEOTIDE SEQUENCE</scope>
</reference>
<sequence length="409" mass="45771">MLASAKEPCTTTAVMIIMNIMGWSDLTLFPILAPLGNSSVSQSSNSSTNFTSAYSESTPTPPLLTMTAPFSVTGCTSWKPINHILFQLANAALCIGLMAPDGTYGVLFLHSTFLLGFLLLSAWSWVILCAPDFFSWNFAFMIINGVQLLLITYRIRPVKFCDELEEVYISVFQPLRVPRSLFKKLTHADYCTLMTLYQGECYATQSITKTDKLGLLISGMLSVYSSRNFLHHICQGQFIDTPEFESSVSGEEKYQVSIVADTTCRYIFWSRHSLEYLMIKEPYLATVLCLIFGRDITNKLYALNEKVLTPQGSRMDIRLPSISSSIHSGRDIRKTIAGINQPVQESISGIPGTTNLQNENDDEEDIDVFQENGEKVELLNGHVNNCRKNMNLGHCSMKSSRTSDVRFEL</sequence>
<dbReference type="EMBL" id="OX597832">
    <property type="protein sequence ID" value="CAI9736805.1"/>
    <property type="molecule type" value="Genomic_DNA"/>
</dbReference>
<feature type="transmembrane region" description="Helical" evidence="6">
    <location>
        <begin position="134"/>
        <end position="153"/>
    </location>
</feature>
<feature type="transmembrane region" description="Helical" evidence="6">
    <location>
        <begin position="106"/>
        <end position="128"/>
    </location>
</feature>
<gene>
    <name evidence="8" type="ORF">OCTVUL_1B021847</name>
</gene>
<name>A0AA36FFR8_OCTVU</name>
<dbReference type="InterPro" id="IPR006916">
    <property type="entry name" value="POPDC1-3"/>
</dbReference>
<keyword evidence="4 6" id="KW-1133">Transmembrane helix</keyword>
<evidence type="ECO:0000256" key="6">
    <source>
        <dbReference type="SAM" id="Phobius"/>
    </source>
</evidence>
<dbReference type="PANTHER" id="PTHR12101:SF30">
    <property type="entry name" value="POPEYE DOMAIN-CONTAINING PROTEIN 3-LIKE PROTEIN"/>
    <property type="match status" value="1"/>
</dbReference>
<evidence type="ECO:0000313" key="8">
    <source>
        <dbReference type="EMBL" id="CAI9736805.1"/>
    </source>
</evidence>
<evidence type="ECO:0000256" key="3">
    <source>
        <dbReference type="ARBA" id="ARBA00022692"/>
    </source>
</evidence>
<dbReference type="Proteomes" id="UP001162480">
    <property type="component" value="Chromosome 19"/>
</dbReference>
<proteinExistence type="inferred from homology"/>
<comment type="similarity">
    <text evidence="2">Belongs to the popeye family.</text>
</comment>
<evidence type="ECO:0000256" key="1">
    <source>
        <dbReference type="ARBA" id="ARBA00004141"/>
    </source>
</evidence>
<dbReference type="InterPro" id="IPR014710">
    <property type="entry name" value="RmlC-like_jellyroll"/>
</dbReference>
<evidence type="ECO:0000256" key="4">
    <source>
        <dbReference type="ARBA" id="ARBA00022989"/>
    </source>
</evidence>
<accession>A0AA36FFR8</accession>
<comment type="subcellular location">
    <subcellularLocation>
        <location evidence="1">Membrane</location>
        <topology evidence="1">Multi-pass membrane protein</topology>
    </subcellularLocation>
</comment>
<dbReference type="GO" id="GO:0042383">
    <property type="term" value="C:sarcolemma"/>
    <property type="evidence" value="ECO:0007669"/>
    <property type="project" value="TreeGrafter"/>
</dbReference>
<dbReference type="Pfam" id="PF04831">
    <property type="entry name" value="POPDC1-3"/>
    <property type="match status" value="1"/>
</dbReference>
<dbReference type="GO" id="GO:0030552">
    <property type="term" value="F:cAMP binding"/>
    <property type="evidence" value="ECO:0007669"/>
    <property type="project" value="TreeGrafter"/>
</dbReference>
<protein>
    <submittedName>
        <fullName evidence="8">Domain-containing 3-like isoform X1</fullName>
    </submittedName>
</protein>
<dbReference type="GO" id="GO:0042391">
    <property type="term" value="P:regulation of membrane potential"/>
    <property type="evidence" value="ECO:0007669"/>
    <property type="project" value="TreeGrafter"/>
</dbReference>
<keyword evidence="3 6" id="KW-0812">Transmembrane</keyword>
<evidence type="ECO:0000256" key="2">
    <source>
        <dbReference type="ARBA" id="ARBA00007146"/>
    </source>
</evidence>
<dbReference type="PANTHER" id="PTHR12101">
    <property type="entry name" value="POPEYE DOMAIN CONTAINING PROTEIN"/>
    <property type="match status" value="1"/>
</dbReference>
<organism evidence="8 9">
    <name type="scientific">Octopus vulgaris</name>
    <name type="common">Common octopus</name>
    <dbReference type="NCBI Taxonomy" id="6645"/>
    <lineage>
        <taxon>Eukaryota</taxon>
        <taxon>Metazoa</taxon>
        <taxon>Spiralia</taxon>
        <taxon>Lophotrochozoa</taxon>
        <taxon>Mollusca</taxon>
        <taxon>Cephalopoda</taxon>
        <taxon>Coleoidea</taxon>
        <taxon>Octopodiformes</taxon>
        <taxon>Octopoda</taxon>
        <taxon>Incirrata</taxon>
        <taxon>Octopodidae</taxon>
        <taxon>Octopus</taxon>
    </lineage>
</organism>
<feature type="transmembrane region" description="Helical" evidence="6">
    <location>
        <begin position="12"/>
        <end position="33"/>
    </location>
</feature>
<dbReference type="SUPFAM" id="SSF51206">
    <property type="entry name" value="cAMP-binding domain-like"/>
    <property type="match status" value="1"/>
</dbReference>
<dbReference type="InterPro" id="IPR055272">
    <property type="entry name" value="POPDC1-3_dom"/>
</dbReference>
<keyword evidence="5 6" id="KW-0472">Membrane</keyword>
<dbReference type="InterPro" id="IPR018490">
    <property type="entry name" value="cNMP-bd_dom_sf"/>
</dbReference>
<dbReference type="GO" id="GO:0007507">
    <property type="term" value="P:heart development"/>
    <property type="evidence" value="ECO:0007669"/>
    <property type="project" value="TreeGrafter"/>
</dbReference>
<feature type="domain" description="POPDC1-3" evidence="7">
    <location>
        <begin position="82"/>
        <end position="306"/>
    </location>
</feature>